<gene>
    <name evidence="2" type="ORF">ANN_14759</name>
</gene>
<organism evidence="2 3">
    <name type="scientific">Periplaneta americana</name>
    <name type="common">American cockroach</name>
    <name type="synonym">Blatta americana</name>
    <dbReference type="NCBI Taxonomy" id="6978"/>
    <lineage>
        <taxon>Eukaryota</taxon>
        <taxon>Metazoa</taxon>
        <taxon>Ecdysozoa</taxon>
        <taxon>Arthropoda</taxon>
        <taxon>Hexapoda</taxon>
        <taxon>Insecta</taxon>
        <taxon>Pterygota</taxon>
        <taxon>Neoptera</taxon>
        <taxon>Polyneoptera</taxon>
        <taxon>Dictyoptera</taxon>
        <taxon>Blattodea</taxon>
        <taxon>Blattoidea</taxon>
        <taxon>Blattidae</taxon>
        <taxon>Blattinae</taxon>
        <taxon>Periplaneta</taxon>
    </lineage>
</organism>
<proteinExistence type="predicted"/>
<feature type="region of interest" description="Disordered" evidence="1">
    <location>
        <begin position="246"/>
        <end position="298"/>
    </location>
</feature>
<accession>A0ABQ8SX66</accession>
<evidence type="ECO:0000256" key="1">
    <source>
        <dbReference type="SAM" id="MobiDB-lite"/>
    </source>
</evidence>
<dbReference type="Proteomes" id="UP001148838">
    <property type="component" value="Unassembled WGS sequence"/>
</dbReference>
<evidence type="ECO:0000313" key="3">
    <source>
        <dbReference type="Proteomes" id="UP001148838"/>
    </source>
</evidence>
<feature type="region of interest" description="Disordered" evidence="1">
    <location>
        <begin position="81"/>
        <end position="118"/>
    </location>
</feature>
<feature type="region of interest" description="Disordered" evidence="1">
    <location>
        <begin position="183"/>
        <end position="233"/>
    </location>
</feature>
<name>A0ABQ8SX66_PERAM</name>
<protein>
    <submittedName>
        <fullName evidence="2">Uncharacterized protein</fullName>
    </submittedName>
</protein>
<comment type="caution">
    <text evidence="2">The sequence shown here is derived from an EMBL/GenBank/DDBJ whole genome shotgun (WGS) entry which is preliminary data.</text>
</comment>
<evidence type="ECO:0000313" key="2">
    <source>
        <dbReference type="EMBL" id="KAJ4438807.1"/>
    </source>
</evidence>
<feature type="compositionally biased region" description="Basic and acidic residues" evidence="1">
    <location>
        <begin position="81"/>
        <end position="96"/>
    </location>
</feature>
<keyword evidence="3" id="KW-1185">Reference proteome</keyword>
<dbReference type="EMBL" id="JAJSOF020000019">
    <property type="protein sequence ID" value="KAJ4438807.1"/>
    <property type="molecule type" value="Genomic_DNA"/>
</dbReference>
<sequence>MNRILDAARRIKNSHEQLSRSTSAIHTRAQQCIEAEGGIRIRFRNYLKFLPCDYRIPSPRSHIRCITYEAEKLPSKYGVHSEDFKSPRIPKVEGKPRKNLNQVTCPDRDSNSGHLVSRPDALTVTPQVSVIYKIRNREISFNVLFKYQRLFHYNLVMVVRTFPIHVRVNPAEPRVDINDGKWEAKDATLPRQQSVCSPTPEDHDASVDSIAVSEEPPPDLPGNPCTRKSSKAKRVKNYLKKCKDAALGNSNAAQNDDKEQSAEPAADQEGPEPARLRTSRRRSNSGSREVSTTSWYVASTLEPSTNLVSVVEVLPRSQLVSK</sequence>
<reference evidence="2 3" key="1">
    <citation type="journal article" date="2022" name="Allergy">
        <title>Genome assembly and annotation of Periplaneta americana reveal a comprehensive cockroach allergen profile.</title>
        <authorList>
            <person name="Wang L."/>
            <person name="Xiong Q."/>
            <person name="Saelim N."/>
            <person name="Wang L."/>
            <person name="Nong W."/>
            <person name="Wan A.T."/>
            <person name="Shi M."/>
            <person name="Liu X."/>
            <person name="Cao Q."/>
            <person name="Hui J.H.L."/>
            <person name="Sookrung N."/>
            <person name="Leung T.F."/>
            <person name="Tungtrongchitr A."/>
            <person name="Tsui S.K.W."/>
        </authorList>
    </citation>
    <scope>NUCLEOTIDE SEQUENCE [LARGE SCALE GENOMIC DNA]</scope>
    <source>
        <strain evidence="2">PWHHKU_190912</strain>
    </source>
</reference>